<comment type="caution">
    <text evidence="2">The sequence shown here is derived from an EMBL/GenBank/DDBJ whole genome shotgun (WGS) entry which is preliminary data.</text>
</comment>
<dbReference type="EMBL" id="BAAAYR010000002">
    <property type="protein sequence ID" value="GAA3563868.1"/>
    <property type="molecule type" value="Genomic_DNA"/>
</dbReference>
<name>A0ABP6XC14_9ACTN</name>
<keyword evidence="1" id="KW-0812">Transmembrane</keyword>
<sequence>MNARPLRLVVAAALAAAFVVLAASAADVIHLLHAALLLALGAGVLLTRPRTG</sequence>
<evidence type="ECO:0000313" key="3">
    <source>
        <dbReference type="Proteomes" id="UP001500767"/>
    </source>
</evidence>
<evidence type="ECO:0000256" key="1">
    <source>
        <dbReference type="SAM" id="Phobius"/>
    </source>
</evidence>
<gene>
    <name evidence="2" type="ORF">GCM10022197_19280</name>
</gene>
<evidence type="ECO:0000313" key="2">
    <source>
        <dbReference type="EMBL" id="GAA3563868.1"/>
    </source>
</evidence>
<organism evidence="2 3">
    <name type="scientific">Microlunatus spumicola</name>
    <dbReference type="NCBI Taxonomy" id="81499"/>
    <lineage>
        <taxon>Bacteria</taxon>
        <taxon>Bacillati</taxon>
        <taxon>Actinomycetota</taxon>
        <taxon>Actinomycetes</taxon>
        <taxon>Propionibacteriales</taxon>
        <taxon>Propionibacteriaceae</taxon>
        <taxon>Microlunatus</taxon>
    </lineage>
</organism>
<accession>A0ABP6XC14</accession>
<keyword evidence="1" id="KW-0472">Membrane</keyword>
<evidence type="ECO:0008006" key="4">
    <source>
        <dbReference type="Google" id="ProtNLM"/>
    </source>
</evidence>
<keyword evidence="3" id="KW-1185">Reference proteome</keyword>
<proteinExistence type="predicted"/>
<dbReference type="Proteomes" id="UP001500767">
    <property type="component" value="Unassembled WGS sequence"/>
</dbReference>
<keyword evidence="1" id="KW-1133">Transmembrane helix</keyword>
<dbReference type="RefSeq" id="WP_204910861.1">
    <property type="nucleotide sequence ID" value="NZ_BAAAYR010000002.1"/>
</dbReference>
<feature type="transmembrane region" description="Helical" evidence="1">
    <location>
        <begin position="32"/>
        <end position="48"/>
    </location>
</feature>
<reference evidence="3" key="1">
    <citation type="journal article" date="2019" name="Int. J. Syst. Evol. Microbiol.">
        <title>The Global Catalogue of Microorganisms (GCM) 10K type strain sequencing project: providing services to taxonomists for standard genome sequencing and annotation.</title>
        <authorList>
            <consortium name="The Broad Institute Genomics Platform"/>
            <consortium name="The Broad Institute Genome Sequencing Center for Infectious Disease"/>
            <person name="Wu L."/>
            <person name="Ma J."/>
        </authorList>
    </citation>
    <scope>NUCLEOTIDE SEQUENCE [LARGE SCALE GENOMIC DNA]</scope>
    <source>
        <strain evidence="3">JCM 16540</strain>
    </source>
</reference>
<protein>
    <recommendedName>
        <fullName evidence="4">MYXO-CTERM domain-containing protein</fullName>
    </recommendedName>
</protein>